<protein>
    <submittedName>
        <fullName evidence="1">Uncharacterized protein</fullName>
    </submittedName>
</protein>
<sequence>MPPLRFGQYTLSFIRHDEASNAWAIDMDREVWIIHVGYPNIIVMMQRLIKDVSVFAVPPNGPMHPLPYPTPRWVGMEGEVSQAQPNEGHGEDHSIGNAPTHYVHMVENVRMLADEPSPAMVDNLVMQTEGRIDAPLATNIVLDGNADMMQQNVDDRVDDAEIGEGIGNVDMEQHNMNVSTGVEVTGDDPSDGNLSGATKDFMASVNHDTMVFSYSADSDLLWHLAKVLVDS</sequence>
<dbReference type="EMBL" id="JACEFO010001691">
    <property type="protein sequence ID" value="KAF8720699.1"/>
    <property type="molecule type" value="Genomic_DNA"/>
</dbReference>
<comment type="caution">
    <text evidence="1">The sequence shown here is derived from an EMBL/GenBank/DDBJ whole genome shotgun (WGS) entry which is preliminary data.</text>
</comment>
<keyword evidence="2" id="KW-1185">Reference proteome</keyword>
<proteinExistence type="predicted"/>
<dbReference type="Proteomes" id="UP000636709">
    <property type="component" value="Unassembled WGS sequence"/>
</dbReference>
<gene>
    <name evidence="1" type="ORF">HU200_023601</name>
</gene>
<name>A0A835EU88_9POAL</name>
<reference evidence="1" key="1">
    <citation type="submission" date="2020-07" db="EMBL/GenBank/DDBJ databases">
        <title>Genome sequence and genetic diversity analysis of an under-domesticated orphan crop, white fonio (Digitaria exilis).</title>
        <authorList>
            <person name="Bennetzen J.L."/>
            <person name="Chen S."/>
            <person name="Ma X."/>
            <person name="Wang X."/>
            <person name="Yssel A.E.J."/>
            <person name="Chaluvadi S.R."/>
            <person name="Johnson M."/>
            <person name="Gangashetty P."/>
            <person name="Hamidou F."/>
            <person name="Sanogo M.D."/>
            <person name="Zwaenepoel A."/>
            <person name="Wallace J."/>
            <person name="Van De Peer Y."/>
            <person name="Van Deynze A."/>
        </authorList>
    </citation>
    <scope>NUCLEOTIDE SEQUENCE</scope>
    <source>
        <tissue evidence="1">Leaves</tissue>
    </source>
</reference>
<evidence type="ECO:0000313" key="2">
    <source>
        <dbReference type="Proteomes" id="UP000636709"/>
    </source>
</evidence>
<dbReference type="AlphaFoldDB" id="A0A835EU88"/>
<organism evidence="1 2">
    <name type="scientific">Digitaria exilis</name>
    <dbReference type="NCBI Taxonomy" id="1010633"/>
    <lineage>
        <taxon>Eukaryota</taxon>
        <taxon>Viridiplantae</taxon>
        <taxon>Streptophyta</taxon>
        <taxon>Embryophyta</taxon>
        <taxon>Tracheophyta</taxon>
        <taxon>Spermatophyta</taxon>
        <taxon>Magnoliopsida</taxon>
        <taxon>Liliopsida</taxon>
        <taxon>Poales</taxon>
        <taxon>Poaceae</taxon>
        <taxon>PACMAD clade</taxon>
        <taxon>Panicoideae</taxon>
        <taxon>Panicodae</taxon>
        <taxon>Paniceae</taxon>
        <taxon>Anthephorinae</taxon>
        <taxon>Digitaria</taxon>
    </lineage>
</organism>
<accession>A0A835EU88</accession>
<evidence type="ECO:0000313" key="1">
    <source>
        <dbReference type="EMBL" id="KAF8720699.1"/>
    </source>
</evidence>